<reference evidence="4" key="2">
    <citation type="submission" date="2013-12" db="EMBL/GenBank/DDBJ databases">
        <title>Evolution of pathogenesis and genome organization in the Tremellales.</title>
        <authorList>
            <person name="Cuomo C."/>
            <person name="Litvintseva A."/>
            <person name="Heitman J."/>
            <person name="Chen Y."/>
            <person name="Sun S."/>
            <person name="Springer D."/>
            <person name="Dromer F."/>
            <person name="Young S."/>
            <person name="Zeng Q."/>
            <person name="Chapman S."/>
            <person name="Gujja S."/>
            <person name="Saif S."/>
            <person name="Birren B."/>
        </authorList>
    </citation>
    <scope>NUCLEOTIDE SEQUENCE [LARGE SCALE GENOMIC DNA]</scope>
    <source>
        <strain evidence="4">BCC8398</strain>
    </source>
</reference>
<feature type="domain" description="Origin recognition complex subunit 3 winged helix C-terminal" evidence="2">
    <location>
        <begin position="433"/>
        <end position="574"/>
    </location>
</feature>
<dbReference type="InterPro" id="IPR020795">
    <property type="entry name" value="ORC3"/>
</dbReference>
<proteinExistence type="predicted"/>
<dbReference type="PANTHER" id="PTHR12748">
    <property type="entry name" value="ORIGIN RECOGNITION COMPLEX SUBUNIT 3"/>
    <property type="match status" value="1"/>
</dbReference>
<dbReference type="Pfam" id="PF18137">
    <property type="entry name" value="WHD_ORC"/>
    <property type="match status" value="1"/>
</dbReference>
<dbReference type="InterPro" id="IPR040855">
    <property type="entry name" value="ORC_WH_C"/>
</dbReference>
<feature type="region of interest" description="Disordered" evidence="1">
    <location>
        <begin position="370"/>
        <end position="436"/>
    </location>
</feature>
<evidence type="ECO:0000313" key="4">
    <source>
        <dbReference type="Proteomes" id="UP000092666"/>
    </source>
</evidence>
<name>A0A1B9GPW9_9TREE</name>
<evidence type="ECO:0000259" key="2">
    <source>
        <dbReference type="Pfam" id="PF18137"/>
    </source>
</evidence>
<keyword evidence="4" id="KW-1185">Reference proteome</keyword>
<dbReference type="AlphaFoldDB" id="A0A1B9GPW9"/>
<reference evidence="3 4" key="1">
    <citation type="submission" date="2013-07" db="EMBL/GenBank/DDBJ databases">
        <title>The Genome Sequence of Cryptococcus heveanensis BCC8398.</title>
        <authorList>
            <consortium name="The Broad Institute Genome Sequencing Platform"/>
            <person name="Cuomo C."/>
            <person name="Litvintseva A."/>
            <person name="Chen Y."/>
            <person name="Heitman J."/>
            <person name="Sun S."/>
            <person name="Springer D."/>
            <person name="Dromer F."/>
            <person name="Young S.K."/>
            <person name="Zeng Q."/>
            <person name="Gargeya S."/>
            <person name="Fitzgerald M."/>
            <person name="Abouelleil A."/>
            <person name="Alvarado L."/>
            <person name="Berlin A.M."/>
            <person name="Chapman S.B."/>
            <person name="Dewar J."/>
            <person name="Goldberg J."/>
            <person name="Griggs A."/>
            <person name="Gujja S."/>
            <person name="Hansen M."/>
            <person name="Howarth C."/>
            <person name="Imamovic A."/>
            <person name="Larimer J."/>
            <person name="McCowan C."/>
            <person name="Murphy C."/>
            <person name="Pearson M."/>
            <person name="Priest M."/>
            <person name="Roberts A."/>
            <person name="Saif S."/>
            <person name="Shea T."/>
            <person name="Sykes S."/>
            <person name="Wortman J."/>
            <person name="Nusbaum C."/>
            <person name="Birren B."/>
        </authorList>
    </citation>
    <scope>NUCLEOTIDE SEQUENCE [LARGE SCALE GENOMIC DNA]</scope>
    <source>
        <strain evidence="3 4">BCC8398</strain>
    </source>
</reference>
<dbReference type="PANTHER" id="PTHR12748:SF0">
    <property type="entry name" value="ORIGIN RECOGNITION COMPLEX SUBUNIT 3"/>
    <property type="match status" value="1"/>
</dbReference>
<dbReference type="GO" id="GO:0006270">
    <property type="term" value="P:DNA replication initiation"/>
    <property type="evidence" value="ECO:0007669"/>
    <property type="project" value="TreeGrafter"/>
</dbReference>
<gene>
    <name evidence="3" type="ORF">I316_05389</name>
</gene>
<dbReference type="Proteomes" id="UP000092666">
    <property type="component" value="Unassembled WGS sequence"/>
</dbReference>
<evidence type="ECO:0000256" key="1">
    <source>
        <dbReference type="SAM" id="MobiDB-lite"/>
    </source>
</evidence>
<feature type="compositionally biased region" description="Polar residues" evidence="1">
    <location>
        <begin position="507"/>
        <end position="531"/>
    </location>
</feature>
<feature type="region of interest" description="Disordered" evidence="1">
    <location>
        <begin position="475"/>
        <end position="539"/>
    </location>
</feature>
<sequence length="579" mass="63795">MNEDDFQSMSKGVFVIPFDPQKTAQPGNAVAGPSRPRPLSELYRASVQHYEKAYRSYEADRLAEQLDDIADWLEEASKSPILQLEIPVHRLPVAILQDAATLSKGDLESLGADAVTISGSEAIDLTSVTRLIAIGLTGEEILTGKRTGKAGLDEVEQWYKRKTSKLPLLLYVQDAQMVPPSVLGELMYILTLHPSLPVRLLLSVPSTTHFLSSWTPLDLSTIALSILSTRNRKRNGGIEAILRASNNAPIKISEELAEEIRSEEKRAGGGALLAMKAIKWLLLRHSLDSPLVHLMQRSNSDNTTLRNVQALVDAVIENPDDPSIPGGELFILEPHRDLSSVINPAPRMSILHALSNAAEFIKTNEDKPDAAYEEIERSPSPSPTKPTKSAKRINRKSGESAPTDTPRSSKRRRTVVEAHEEAEKAEEEVAGLHDDDGSRAREQALKQLQVLFEFWKSAGRSVNLWDWLEGFSGSMLDSKNDGSADKGMAERAEGEHADHSGKKSRELANQSTPDNAQTDGTNGKQGQTQERQPQHDEENEARLHAVFIRFVEEARMIGLIRARGKGRRADEVVKGVGLI</sequence>
<dbReference type="GO" id="GO:0031261">
    <property type="term" value="C:DNA replication preinitiation complex"/>
    <property type="evidence" value="ECO:0007669"/>
    <property type="project" value="TreeGrafter"/>
</dbReference>
<evidence type="ECO:0000313" key="3">
    <source>
        <dbReference type="EMBL" id="OCF33051.1"/>
    </source>
</evidence>
<dbReference type="GO" id="GO:0005656">
    <property type="term" value="C:nuclear pre-replicative complex"/>
    <property type="evidence" value="ECO:0007669"/>
    <property type="project" value="TreeGrafter"/>
</dbReference>
<dbReference type="GO" id="GO:0003688">
    <property type="term" value="F:DNA replication origin binding"/>
    <property type="evidence" value="ECO:0007669"/>
    <property type="project" value="TreeGrafter"/>
</dbReference>
<dbReference type="OrthoDB" id="2573365at2759"/>
<dbReference type="GO" id="GO:0005664">
    <property type="term" value="C:nuclear origin of replication recognition complex"/>
    <property type="evidence" value="ECO:0007669"/>
    <property type="project" value="InterPro"/>
</dbReference>
<protein>
    <recommendedName>
        <fullName evidence="2">Origin recognition complex subunit 3 winged helix C-terminal domain-containing protein</fullName>
    </recommendedName>
</protein>
<organism evidence="3 4">
    <name type="scientific">Kwoniella heveanensis BCC8398</name>
    <dbReference type="NCBI Taxonomy" id="1296120"/>
    <lineage>
        <taxon>Eukaryota</taxon>
        <taxon>Fungi</taxon>
        <taxon>Dikarya</taxon>
        <taxon>Basidiomycota</taxon>
        <taxon>Agaricomycotina</taxon>
        <taxon>Tremellomycetes</taxon>
        <taxon>Tremellales</taxon>
        <taxon>Cryptococcaceae</taxon>
        <taxon>Kwoniella</taxon>
    </lineage>
</organism>
<accession>A0A1B9GPW9</accession>
<dbReference type="EMBL" id="KI669506">
    <property type="protein sequence ID" value="OCF33051.1"/>
    <property type="molecule type" value="Genomic_DNA"/>
</dbReference>
<feature type="compositionally biased region" description="Basic and acidic residues" evidence="1">
    <location>
        <begin position="478"/>
        <end position="506"/>
    </location>
</feature>
<dbReference type="STRING" id="1296120.A0A1B9GPW9"/>